<dbReference type="CDD" id="cd00860">
    <property type="entry name" value="ThrRS_anticodon"/>
    <property type="match status" value="1"/>
</dbReference>
<dbReference type="InterPro" id="IPR047246">
    <property type="entry name" value="ThrRS_anticodon"/>
</dbReference>
<evidence type="ECO:0000256" key="10">
    <source>
        <dbReference type="ARBA" id="ARBA00022917"/>
    </source>
</evidence>
<dbReference type="FunFam" id="3.30.930.10:FF:000002">
    <property type="entry name" value="Threonine--tRNA ligase"/>
    <property type="match status" value="1"/>
</dbReference>
<feature type="domain" description="Aminoacyl-transfer RNA synthetases class-II family profile" evidence="14">
    <location>
        <begin position="182"/>
        <end position="480"/>
    </location>
</feature>
<dbReference type="HAMAP" id="MF_00184">
    <property type="entry name" value="Thr_tRNA_synth"/>
    <property type="match status" value="1"/>
</dbReference>
<dbReference type="InterPro" id="IPR006195">
    <property type="entry name" value="aa-tRNA-synth_II"/>
</dbReference>
<dbReference type="InterPro" id="IPR004154">
    <property type="entry name" value="Anticodon-bd"/>
</dbReference>
<name>A0A136KEU3_9BACT</name>
<evidence type="ECO:0000256" key="8">
    <source>
        <dbReference type="ARBA" id="ARBA00022840"/>
    </source>
</evidence>
<dbReference type="FunFam" id="3.40.50.800:FF:000001">
    <property type="entry name" value="Threonine--tRNA ligase"/>
    <property type="match status" value="1"/>
</dbReference>
<comment type="subunit">
    <text evidence="13">Homodimer.</text>
</comment>
<dbReference type="InterPro" id="IPR018163">
    <property type="entry name" value="Thr/Ala-tRNA-synth_IIc_edit"/>
</dbReference>
<dbReference type="GO" id="GO:0005737">
    <property type="term" value="C:cytoplasm"/>
    <property type="evidence" value="ECO:0007669"/>
    <property type="project" value="UniProtKB-SubCell"/>
</dbReference>
<keyword evidence="2 13" id="KW-0963">Cytoplasm</keyword>
<dbReference type="PANTHER" id="PTHR11451:SF56">
    <property type="entry name" value="THREONINE--TRNA LIGASE 1"/>
    <property type="match status" value="1"/>
</dbReference>
<keyword evidence="11 13" id="KW-0030">Aminoacyl-tRNA synthetase</keyword>
<evidence type="ECO:0000256" key="5">
    <source>
        <dbReference type="ARBA" id="ARBA00022723"/>
    </source>
</evidence>
<reference evidence="15 16" key="1">
    <citation type="submission" date="2015-02" db="EMBL/GenBank/DDBJ databases">
        <title>Improved understanding of the partial-nitritation anammox process through 23 genomes representing the majority of the microbial community.</title>
        <authorList>
            <person name="Speth D.R."/>
            <person name="In T Zandt M."/>
            <person name="Guerrero Cruz S."/>
            <person name="Jetten M.S."/>
            <person name="Dutilh B.E."/>
        </authorList>
    </citation>
    <scope>NUCLEOTIDE SEQUENCE [LARGE SCALE GENOMIC DNA]</scope>
    <source>
        <strain evidence="15">OLB21</strain>
    </source>
</reference>
<dbReference type="FunFam" id="3.30.980.10:FF:000005">
    <property type="entry name" value="Threonyl-tRNA synthetase, mitochondrial"/>
    <property type="match status" value="1"/>
</dbReference>
<evidence type="ECO:0000256" key="11">
    <source>
        <dbReference type="ARBA" id="ARBA00023146"/>
    </source>
</evidence>
<comment type="caution">
    <text evidence="15">The sequence shown here is derived from an EMBL/GenBank/DDBJ whole genome shotgun (WGS) entry which is preliminary data.</text>
</comment>
<keyword evidence="4 13" id="KW-0436">Ligase</keyword>
<dbReference type="PRINTS" id="PR01047">
    <property type="entry name" value="TRNASYNTHTHR"/>
</dbReference>
<dbReference type="Gene3D" id="3.30.980.10">
    <property type="entry name" value="Threonyl-trna Synthetase, Chain A, domain 2"/>
    <property type="match status" value="1"/>
</dbReference>
<dbReference type="GO" id="GO:0000049">
    <property type="term" value="F:tRNA binding"/>
    <property type="evidence" value="ECO:0007669"/>
    <property type="project" value="UniProtKB-KW"/>
</dbReference>
<evidence type="ECO:0000256" key="3">
    <source>
        <dbReference type="ARBA" id="ARBA00022555"/>
    </source>
</evidence>
<dbReference type="GO" id="GO:0046872">
    <property type="term" value="F:metal ion binding"/>
    <property type="evidence" value="ECO:0007669"/>
    <property type="project" value="UniProtKB-KW"/>
</dbReference>
<dbReference type="Pfam" id="PF07973">
    <property type="entry name" value="tRNA_SAD"/>
    <property type="match status" value="1"/>
</dbReference>
<dbReference type="STRING" id="1617427.UZ20_WS6002001058"/>
<dbReference type="EMBL" id="JYPD01000028">
    <property type="protein sequence ID" value="KXK07935.1"/>
    <property type="molecule type" value="Genomic_DNA"/>
</dbReference>
<evidence type="ECO:0000259" key="14">
    <source>
        <dbReference type="PROSITE" id="PS50862"/>
    </source>
</evidence>
<dbReference type="PATRIC" id="fig|1617427.3.peg.1111"/>
<comment type="similarity">
    <text evidence="1 13">Belongs to the class-II aminoacyl-tRNA synthetase family.</text>
</comment>
<feature type="binding site" evidence="13">
    <location>
        <position position="457"/>
    </location>
    <ligand>
        <name>Zn(2+)</name>
        <dbReference type="ChEBI" id="CHEBI:29105"/>
        <note>catalytic</note>
    </ligand>
</feature>
<organism evidence="15 16">
    <name type="scientific">candidate division WS6 bacterium OLB21</name>
    <dbReference type="NCBI Taxonomy" id="1617427"/>
    <lineage>
        <taxon>Bacteria</taxon>
        <taxon>Candidatus Dojkabacteria</taxon>
    </lineage>
</organism>
<keyword evidence="6 13" id="KW-0547">Nucleotide-binding</keyword>
<evidence type="ECO:0000256" key="6">
    <source>
        <dbReference type="ARBA" id="ARBA00022741"/>
    </source>
</evidence>
<dbReference type="GO" id="GO:0004829">
    <property type="term" value="F:threonine-tRNA ligase activity"/>
    <property type="evidence" value="ECO:0007669"/>
    <property type="project" value="UniProtKB-UniRule"/>
</dbReference>
<dbReference type="Pfam" id="PF03129">
    <property type="entry name" value="HGTP_anticodon"/>
    <property type="match status" value="1"/>
</dbReference>
<dbReference type="InterPro" id="IPR012947">
    <property type="entry name" value="tRNA_SAD"/>
</dbReference>
<dbReference type="InterPro" id="IPR002320">
    <property type="entry name" value="Thr-tRNA-ligase_IIa"/>
</dbReference>
<dbReference type="Pfam" id="PF00587">
    <property type="entry name" value="tRNA-synt_2b"/>
    <property type="match status" value="1"/>
</dbReference>
<evidence type="ECO:0000256" key="7">
    <source>
        <dbReference type="ARBA" id="ARBA00022833"/>
    </source>
</evidence>
<comment type="caution">
    <text evidence="13">Lacks conserved residue(s) required for the propagation of feature annotation.</text>
</comment>
<dbReference type="Gene3D" id="3.40.50.800">
    <property type="entry name" value="Anticodon-binding domain"/>
    <property type="match status" value="1"/>
</dbReference>
<comment type="subcellular location">
    <subcellularLocation>
        <location evidence="13">Cytoplasm</location>
    </subcellularLocation>
</comment>
<accession>A0A136KEU3</accession>
<feature type="binding site" evidence="13">
    <location>
        <position position="275"/>
    </location>
    <ligand>
        <name>Zn(2+)</name>
        <dbReference type="ChEBI" id="CHEBI:29105"/>
        <note>catalytic</note>
    </ligand>
</feature>
<dbReference type="InterPro" id="IPR002314">
    <property type="entry name" value="aa-tRNA-synt_IIb"/>
</dbReference>
<evidence type="ECO:0000313" key="15">
    <source>
        <dbReference type="EMBL" id="KXK07935.1"/>
    </source>
</evidence>
<dbReference type="NCBIfam" id="TIGR00418">
    <property type="entry name" value="thrS"/>
    <property type="match status" value="1"/>
</dbReference>
<feature type="binding site" evidence="13">
    <location>
        <position position="326"/>
    </location>
    <ligand>
        <name>Zn(2+)</name>
        <dbReference type="ChEBI" id="CHEBI:29105"/>
        <note>catalytic</note>
    </ligand>
</feature>
<keyword evidence="3 13" id="KW-0820">tRNA-binding</keyword>
<gene>
    <name evidence="15" type="primary">thrS_2</name>
    <name evidence="13" type="synonym">thrS</name>
    <name evidence="15" type="ORF">UZ20_WS6002001058</name>
</gene>
<dbReference type="GO" id="GO:0006435">
    <property type="term" value="P:threonyl-tRNA aminoacylation"/>
    <property type="evidence" value="ECO:0007669"/>
    <property type="project" value="UniProtKB-UniRule"/>
</dbReference>
<dbReference type="InterPro" id="IPR033728">
    <property type="entry name" value="ThrRS_core"/>
</dbReference>
<keyword evidence="7 13" id="KW-0862">Zinc</keyword>
<evidence type="ECO:0000256" key="9">
    <source>
        <dbReference type="ARBA" id="ARBA00022884"/>
    </source>
</evidence>
<protein>
    <recommendedName>
        <fullName evidence="13">Threonine--tRNA ligase</fullName>
        <ecNumber evidence="13">6.1.1.3</ecNumber>
    </recommendedName>
    <alternativeName>
        <fullName evidence="13">Threonyl-tRNA synthetase</fullName>
        <shortName evidence="13">ThrRS</shortName>
    </alternativeName>
</protein>
<keyword evidence="10 13" id="KW-0648">Protein biosynthesis</keyword>
<dbReference type="EC" id="6.1.1.3" evidence="13"/>
<dbReference type="SUPFAM" id="SSF55681">
    <property type="entry name" value="Class II aaRS and biotin synthetases"/>
    <property type="match status" value="1"/>
</dbReference>
<dbReference type="SMART" id="SM00863">
    <property type="entry name" value="tRNA_SAD"/>
    <property type="match status" value="1"/>
</dbReference>
<dbReference type="PANTHER" id="PTHR11451">
    <property type="entry name" value="THREONINE-TRNA LIGASE"/>
    <property type="match status" value="1"/>
</dbReference>
<dbReference type="SUPFAM" id="SSF55186">
    <property type="entry name" value="ThrRS/AlaRS common domain"/>
    <property type="match status" value="1"/>
</dbReference>
<keyword evidence="9 13" id="KW-0694">RNA-binding</keyword>
<dbReference type="InterPro" id="IPR045864">
    <property type="entry name" value="aa-tRNA-synth_II/BPL/LPL"/>
</dbReference>
<dbReference type="Proteomes" id="UP000070449">
    <property type="component" value="Unassembled WGS sequence"/>
</dbReference>
<dbReference type="InterPro" id="IPR036621">
    <property type="entry name" value="Anticodon-bd_dom_sf"/>
</dbReference>
<evidence type="ECO:0000256" key="13">
    <source>
        <dbReference type="HAMAP-Rule" id="MF_00184"/>
    </source>
</evidence>
<comment type="cofactor">
    <cofactor evidence="13">
        <name>Zn(2+)</name>
        <dbReference type="ChEBI" id="CHEBI:29105"/>
    </cofactor>
    <text evidence="13">Binds 1 zinc ion per subunit.</text>
</comment>
<dbReference type="AlphaFoldDB" id="A0A136KEU3"/>
<comment type="catalytic activity">
    <reaction evidence="12 13">
        <text>tRNA(Thr) + L-threonine + ATP = L-threonyl-tRNA(Thr) + AMP + diphosphate + H(+)</text>
        <dbReference type="Rhea" id="RHEA:24624"/>
        <dbReference type="Rhea" id="RHEA-COMP:9670"/>
        <dbReference type="Rhea" id="RHEA-COMP:9704"/>
        <dbReference type="ChEBI" id="CHEBI:15378"/>
        <dbReference type="ChEBI" id="CHEBI:30616"/>
        <dbReference type="ChEBI" id="CHEBI:33019"/>
        <dbReference type="ChEBI" id="CHEBI:57926"/>
        <dbReference type="ChEBI" id="CHEBI:78442"/>
        <dbReference type="ChEBI" id="CHEBI:78534"/>
        <dbReference type="ChEBI" id="CHEBI:456215"/>
        <dbReference type="EC" id="6.1.1.3"/>
    </reaction>
</comment>
<dbReference type="CDD" id="cd00771">
    <property type="entry name" value="ThrRS_core"/>
    <property type="match status" value="1"/>
</dbReference>
<keyword evidence="8 13" id="KW-0067">ATP-binding</keyword>
<evidence type="ECO:0000313" key="16">
    <source>
        <dbReference type="Proteomes" id="UP000070449"/>
    </source>
</evidence>
<dbReference type="Gene3D" id="3.30.930.10">
    <property type="entry name" value="Bira Bifunctional Protein, Domain 2"/>
    <property type="match status" value="1"/>
</dbReference>
<evidence type="ECO:0000256" key="2">
    <source>
        <dbReference type="ARBA" id="ARBA00022490"/>
    </source>
</evidence>
<dbReference type="SUPFAM" id="SSF52954">
    <property type="entry name" value="Class II aaRS ABD-related"/>
    <property type="match status" value="1"/>
</dbReference>
<evidence type="ECO:0000256" key="12">
    <source>
        <dbReference type="ARBA" id="ARBA00049515"/>
    </source>
</evidence>
<sequence length="589" mass="68787">MNKDKEYLEKLRHSAAHLLAAAVMDLWPDTKRTIGPAIDDGFYYDFEFSNPISADDLERIEKKMKEIVKNWKDFKRRELSKDEALKECKGNEYKTELINEFSQAGEIISFYDSGEFSDLCRGGHVENPSKELNHFKLLSLAGAYWRGDEKNTMLTRIYGTAFTTSEDLDEFLKQKELAKERDHRKIGKELEIYYIDEVVGKGLVMWLPNGTIMKNEVEKLACEMEEKAGYVRVSTPHIAKKELFLKSGHLPYYEKDMYPGMEMDDGTYYLKAMNCPHHHQIYLHKPKSYKDLPLRIAEYGMVYRNELSGTLAGLLRVRGLEMNDAHIYLRKDQIKDEFKKVLKLTTDYFELFNLKDFWFRLSKWDPKHTEKYINEPKNWEYSEQILREVLQEMDVNFIEADDEAAFYGPKVDVQFKSVIGREETMSTIQLDFLAKERFGLSYTDKDGQDNNEVFVIHRAPLSVHERFMAFLIEHFGGNFPAWLAPEQVRIIPISEDNLTYAEKLNSELNNARVRSSIDSNSERMQAKVREAQTMKVPYMLIVGKKEEADNTVSLRYRNGKEVRGVDFEKLLSQLKDNIASRDSEIELGF</sequence>
<dbReference type="PROSITE" id="PS50862">
    <property type="entry name" value="AA_TRNA_LIGASE_II"/>
    <property type="match status" value="1"/>
</dbReference>
<keyword evidence="5 13" id="KW-0479">Metal-binding</keyword>
<dbReference type="GO" id="GO:0005524">
    <property type="term" value="F:ATP binding"/>
    <property type="evidence" value="ECO:0007669"/>
    <property type="project" value="UniProtKB-UniRule"/>
</dbReference>
<proteinExistence type="inferred from homology"/>
<dbReference type="Gene3D" id="3.30.54.20">
    <property type="match status" value="1"/>
</dbReference>
<evidence type="ECO:0000256" key="4">
    <source>
        <dbReference type="ARBA" id="ARBA00022598"/>
    </source>
</evidence>
<evidence type="ECO:0000256" key="1">
    <source>
        <dbReference type="ARBA" id="ARBA00008226"/>
    </source>
</evidence>